<name>B3M3E4_DROAN</name>
<dbReference type="PhylomeDB" id="B3M3E4"/>
<organism evidence="1 2">
    <name type="scientific">Drosophila ananassae</name>
    <name type="common">Fruit fly</name>
    <dbReference type="NCBI Taxonomy" id="7217"/>
    <lineage>
        <taxon>Eukaryota</taxon>
        <taxon>Metazoa</taxon>
        <taxon>Ecdysozoa</taxon>
        <taxon>Arthropoda</taxon>
        <taxon>Hexapoda</taxon>
        <taxon>Insecta</taxon>
        <taxon>Pterygota</taxon>
        <taxon>Neoptera</taxon>
        <taxon>Endopterygota</taxon>
        <taxon>Diptera</taxon>
        <taxon>Brachycera</taxon>
        <taxon>Muscomorpha</taxon>
        <taxon>Ephydroidea</taxon>
        <taxon>Drosophilidae</taxon>
        <taxon>Drosophila</taxon>
        <taxon>Sophophora</taxon>
    </lineage>
</organism>
<dbReference type="KEGG" id="dan:6502825"/>
<evidence type="ECO:0000313" key="2">
    <source>
        <dbReference type="Proteomes" id="UP000007801"/>
    </source>
</evidence>
<dbReference type="OrthoDB" id="7827302at2759"/>
<evidence type="ECO:0000313" key="1">
    <source>
        <dbReference type="EMBL" id="EDV39205.1"/>
    </source>
</evidence>
<accession>B3M3E4</accession>
<dbReference type="STRING" id="7217.B3M3E4"/>
<gene>
    <name evidence="1" type="primary">Dana\GF20103</name>
    <name evidence="1" type="synonym">dana_GLEANR_22507</name>
    <name evidence="1" type="ORF">GF20103</name>
</gene>
<proteinExistence type="predicted"/>
<keyword evidence="2" id="KW-1185">Reference proteome</keyword>
<dbReference type="EMBL" id="CH902618">
    <property type="protein sequence ID" value="EDV39205.1"/>
    <property type="molecule type" value="Genomic_DNA"/>
</dbReference>
<dbReference type="GeneID" id="6502825"/>
<reference evidence="1 2" key="1">
    <citation type="journal article" date="2007" name="Nature">
        <title>Evolution of genes and genomes on the Drosophila phylogeny.</title>
        <authorList>
            <consortium name="Drosophila 12 Genomes Consortium"/>
            <person name="Clark A.G."/>
            <person name="Eisen M.B."/>
            <person name="Smith D.R."/>
            <person name="Bergman C.M."/>
            <person name="Oliver B."/>
            <person name="Markow T.A."/>
            <person name="Kaufman T.C."/>
            <person name="Kellis M."/>
            <person name="Gelbart W."/>
            <person name="Iyer V.N."/>
            <person name="Pollard D.A."/>
            <person name="Sackton T.B."/>
            <person name="Larracuente A.M."/>
            <person name="Singh N.D."/>
            <person name="Abad J.P."/>
            <person name="Abt D.N."/>
            <person name="Adryan B."/>
            <person name="Aguade M."/>
            <person name="Akashi H."/>
            <person name="Anderson W.W."/>
            <person name="Aquadro C.F."/>
            <person name="Ardell D.H."/>
            <person name="Arguello R."/>
            <person name="Artieri C.G."/>
            <person name="Barbash D.A."/>
            <person name="Barker D."/>
            <person name="Barsanti P."/>
            <person name="Batterham P."/>
            <person name="Batzoglou S."/>
            <person name="Begun D."/>
            <person name="Bhutkar A."/>
            <person name="Blanco E."/>
            <person name="Bosak S.A."/>
            <person name="Bradley R.K."/>
            <person name="Brand A.D."/>
            <person name="Brent M.R."/>
            <person name="Brooks A.N."/>
            <person name="Brown R.H."/>
            <person name="Butlin R.K."/>
            <person name="Caggese C."/>
            <person name="Calvi B.R."/>
            <person name="Bernardo de Carvalho A."/>
            <person name="Caspi A."/>
            <person name="Castrezana S."/>
            <person name="Celniker S.E."/>
            <person name="Chang J.L."/>
            <person name="Chapple C."/>
            <person name="Chatterji S."/>
            <person name="Chinwalla A."/>
            <person name="Civetta A."/>
            <person name="Clifton S.W."/>
            <person name="Comeron J.M."/>
            <person name="Costello J.C."/>
            <person name="Coyne J.A."/>
            <person name="Daub J."/>
            <person name="David R.G."/>
            <person name="Delcher A.L."/>
            <person name="Delehaunty K."/>
            <person name="Do C.B."/>
            <person name="Ebling H."/>
            <person name="Edwards K."/>
            <person name="Eickbush T."/>
            <person name="Evans J.D."/>
            <person name="Filipski A."/>
            <person name="Findeiss S."/>
            <person name="Freyhult E."/>
            <person name="Fulton L."/>
            <person name="Fulton R."/>
            <person name="Garcia A.C."/>
            <person name="Gardiner A."/>
            <person name="Garfield D.A."/>
            <person name="Garvin B.E."/>
            <person name="Gibson G."/>
            <person name="Gilbert D."/>
            <person name="Gnerre S."/>
            <person name="Godfrey J."/>
            <person name="Good R."/>
            <person name="Gotea V."/>
            <person name="Gravely B."/>
            <person name="Greenberg A.J."/>
            <person name="Griffiths-Jones S."/>
            <person name="Gross S."/>
            <person name="Guigo R."/>
            <person name="Gustafson E.A."/>
            <person name="Haerty W."/>
            <person name="Hahn M.W."/>
            <person name="Halligan D.L."/>
            <person name="Halpern A.L."/>
            <person name="Halter G.M."/>
            <person name="Han M.V."/>
            <person name="Heger A."/>
            <person name="Hillier L."/>
            <person name="Hinrichs A.S."/>
            <person name="Holmes I."/>
            <person name="Hoskins R.A."/>
            <person name="Hubisz M.J."/>
            <person name="Hultmark D."/>
            <person name="Huntley M.A."/>
            <person name="Jaffe D.B."/>
            <person name="Jagadeeshan S."/>
            <person name="Jeck W.R."/>
            <person name="Johnson J."/>
            <person name="Jones C.D."/>
            <person name="Jordan W.C."/>
            <person name="Karpen G.H."/>
            <person name="Kataoka E."/>
            <person name="Keightley P.D."/>
            <person name="Kheradpour P."/>
            <person name="Kirkness E.F."/>
            <person name="Koerich L.B."/>
            <person name="Kristiansen K."/>
            <person name="Kudrna D."/>
            <person name="Kulathinal R.J."/>
            <person name="Kumar S."/>
            <person name="Kwok R."/>
            <person name="Lander E."/>
            <person name="Langley C.H."/>
            <person name="Lapoint R."/>
            <person name="Lazzaro B.P."/>
            <person name="Lee S.J."/>
            <person name="Levesque L."/>
            <person name="Li R."/>
            <person name="Lin C.F."/>
            <person name="Lin M.F."/>
            <person name="Lindblad-Toh K."/>
            <person name="Llopart A."/>
            <person name="Long M."/>
            <person name="Low L."/>
            <person name="Lozovsky E."/>
            <person name="Lu J."/>
            <person name="Luo M."/>
            <person name="Machado C.A."/>
            <person name="Makalowski W."/>
            <person name="Marzo M."/>
            <person name="Matsuda M."/>
            <person name="Matzkin L."/>
            <person name="McAllister B."/>
            <person name="McBride C.S."/>
            <person name="McKernan B."/>
            <person name="McKernan K."/>
            <person name="Mendez-Lago M."/>
            <person name="Minx P."/>
            <person name="Mollenhauer M.U."/>
            <person name="Montooth K."/>
            <person name="Mount S.M."/>
            <person name="Mu X."/>
            <person name="Myers E."/>
            <person name="Negre B."/>
            <person name="Newfeld S."/>
            <person name="Nielsen R."/>
            <person name="Noor M.A."/>
            <person name="O'Grady P."/>
            <person name="Pachter L."/>
            <person name="Papaceit M."/>
            <person name="Parisi M.J."/>
            <person name="Parisi M."/>
            <person name="Parts L."/>
            <person name="Pedersen J.S."/>
            <person name="Pesole G."/>
            <person name="Phillippy A.M."/>
            <person name="Ponting C.P."/>
            <person name="Pop M."/>
            <person name="Porcelli D."/>
            <person name="Powell J.R."/>
            <person name="Prohaska S."/>
            <person name="Pruitt K."/>
            <person name="Puig M."/>
            <person name="Quesneville H."/>
            <person name="Ram K.R."/>
            <person name="Rand D."/>
            <person name="Rasmussen M.D."/>
            <person name="Reed L.K."/>
            <person name="Reenan R."/>
            <person name="Reily A."/>
            <person name="Remington K.A."/>
            <person name="Rieger T.T."/>
            <person name="Ritchie M.G."/>
            <person name="Robin C."/>
            <person name="Rogers Y.H."/>
            <person name="Rohde C."/>
            <person name="Rozas J."/>
            <person name="Rubenfield M.J."/>
            <person name="Ruiz A."/>
            <person name="Russo S."/>
            <person name="Salzberg S.L."/>
            <person name="Sanchez-Gracia A."/>
            <person name="Saranga D.J."/>
            <person name="Sato H."/>
            <person name="Schaeffer S.W."/>
            <person name="Schatz M.C."/>
            <person name="Schlenke T."/>
            <person name="Schwartz R."/>
            <person name="Segarra C."/>
            <person name="Singh R.S."/>
            <person name="Sirot L."/>
            <person name="Sirota M."/>
            <person name="Sisneros N.B."/>
            <person name="Smith C.D."/>
            <person name="Smith T.F."/>
            <person name="Spieth J."/>
            <person name="Stage D.E."/>
            <person name="Stark A."/>
            <person name="Stephan W."/>
            <person name="Strausberg R.L."/>
            <person name="Strempel S."/>
            <person name="Sturgill D."/>
            <person name="Sutton G."/>
            <person name="Sutton G.G."/>
            <person name="Tao W."/>
            <person name="Teichmann S."/>
            <person name="Tobari Y.N."/>
            <person name="Tomimura Y."/>
            <person name="Tsolas J.M."/>
            <person name="Valente V.L."/>
            <person name="Venter E."/>
            <person name="Venter J.C."/>
            <person name="Vicario S."/>
            <person name="Vieira F.G."/>
            <person name="Vilella A.J."/>
            <person name="Villasante A."/>
            <person name="Walenz B."/>
            <person name="Wang J."/>
            <person name="Wasserman M."/>
            <person name="Watts T."/>
            <person name="Wilson D."/>
            <person name="Wilson R.K."/>
            <person name="Wing R.A."/>
            <person name="Wolfner M.F."/>
            <person name="Wong A."/>
            <person name="Wong G.K."/>
            <person name="Wu C.I."/>
            <person name="Wu G."/>
            <person name="Yamamoto D."/>
            <person name="Yang H.P."/>
            <person name="Yang S.P."/>
            <person name="Yorke J.A."/>
            <person name="Yoshida K."/>
            <person name="Zdobnov E."/>
            <person name="Zhang P."/>
            <person name="Zhang Y."/>
            <person name="Zimin A.V."/>
            <person name="Baldwin J."/>
            <person name="Abdouelleil A."/>
            <person name="Abdulkadir J."/>
            <person name="Abebe A."/>
            <person name="Abera B."/>
            <person name="Abreu J."/>
            <person name="Acer S.C."/>
            <person name="Aftuck L."/>
            <person name="Alexander A."/>
            <person name="An P."/>
            <person name="Anderson E."/>
            <person name="Anderson S."/>
            <person name="Arachi H."/>
            <person name="Azer M."/>
            <person name="Bachantsang P."/>
            <person name="Barry A."/>
            <person name="Bayul T."/>
            <person name="Berlin A."/>
            <person name="Bessette D."/>
            <person name="Bloom T."/>
            <person name="Blye J."/>
            <person name="Boguslavskiy L."/>
            <person name="Bonnet C."/>
            <person name="Boukhgalter B."/>
            <person name="Bourzgui I."/>
            <person name="Brown A."/>
            <person name="Cahill P."/>
            <person name="Channer S."/>
            <person name="Cheshatsang Y."/>
            <person name="Chuda L."/>
            <person name="Citroen M."/>
            <person name="Collymore A."/>
            <person name="Cooke P."/>
            <person name="Costello M."/>
            <person name="D'Aco K."/>
            <person name="Daza R."/>
            <person name="De Haan G."/>
            <person name="DeGray S."/>
            <person name="DeMaso C."/>
            <person name="Dhargay N."/>
            <person name="Dooley K."/>
            <person name="Dooley E."/>
            <person name="Doricent M."/>
            <person name="Dorje P."/>
            <person name="Dorjee K."/>
            <person name="Dupes A."/>
            <person name="Elong R."/>
            <person name="Falk J."/>
            <person name="Farina A."/>
            <person name="Faro S."/>
            <person name="Ferguson D."/>
            <person name="Fisher S."/>
            <person name="Foley C.D."/>
            <person name="Franke A."/>
            <person name="Friedrich D."/>
            <person name="Gadbois L."/>
            <person name="Gearin G."/>
            <person name="Gearin C.R."/>
            <person name="Giannoukos G."/>
            <person name="Goode T."/>
            <person name="Graham J."/>
            <person name="Grandbois E."/>
            <person name="Grewal S."/>
            <person name="Gyaltsen K."/>
            <person name="Hafez N."/>
            <person name="Hagos B."/>
            <person name="Hall J."/>
            <person name="Henson C."/>
            <person name="Hollinger A."/>
            <person name="Honan T."/>
            <person name="Huard M.D."/>
            <person name="Hughes L."/>
            <person name="Hurhula B."/>
            <person name="Husby M.E."/>
            <person name="Kamat A."/>
            <person name="Kanga B."/>
            <person name="Kashin S."/>
            <person name="Khazanovich D."/>
            <person name="Kisner P."/>
            <person name="Lance K."/>
            <person name="Lara M."/>
            <person name="Lee W."/>
            <person name="Lennon N."/>
            <person name="Letendre F."/>
            <person name="LeVine R."/>
            <person name="Lipovsky A."/>
            <person name="Liu X."/>
            <person name="Liu J."/>
            <person name="Liu S."/>
            <person name="Lokyitsang T."/>
            <person name="Lokyitsang Y."/>
            <person name="Lubonja R."/>
            <person name="Lui A."/>
            <person name="MacDonald P."/>
            <person name="Magnisalis V."/>
            <person name="Maru K."/>
            <person name="Matthews C."/>
            <person name="McCusker W."/>
            <person name="McDonough S."/>
            <person name="Mehta T."/>
            <person name="Meldrim J."/>
            <person name="Meneus L."/>
            <person name="Mihai O."/>
            <person name="Mihalev A."/>
            <person name="Mihova T."/>
            <person name="Mittelman R."/>
            <person name="Mlenga V."/>
            <person name="Montmayeur A."/>
            <person name="Mulrain L."/>
            <person name="Navidi A."/>
            <person name="Naylor J."/>
            <person name="Negash T."/>
            <person name="Nguyen T."/>
            <person name="Nguyen N."/>
            <person name="Nicol R."/>
            <person name="Norbu C."/>
            <person name="Norbu N."/>
            <person name="Novod N."/>
            <person name="O'Neill B."/>
            <person name="Osman S."/>
            <person name="Markiewicz E."/>
            <person name="Oyono O.L."/>
            <person name="Patti C."/>
            <person name="Phunkhang P."/>
            <person name="Pierre F."/>
            <person name="Priest M."/>
            <person name="Raghuraman S."/>
            <person name="Rege F."/>
            <person name="Reyes R."/>
            <person name="Rise C."/>
            <person name="Rogov P."/>
            <person name="Ross K."/>
            <person name="Ryan E."/>
            <person name="Settipalli S."/>
            <person name="Shea T."/>
            <person name="Sherpa N."/>
            <person name="Shi L."/>
            <person name="Shih D."/>
            <person name="Sparrow T."/>
            <person name="Spaulding J."/>
            <person name="Stalker J."/>
            <person name="Stange-Thomann N."/>
            <person name="Stavropoulos S."/>
            <person name="Stone C."/>
            <person name="Strader C."/>
            <person name="Tesfaye S."/>
            <person name="Thomson T."/>
            <person name="Thoulutsang Y."/>
            <person name="Thoulutsang D."/>
            <person name="Topham K."/>
            <person name="Topping I."/>
            <person name="Tsamla T."/>
            <person name="Vassiliev H."/>
            <person name="Vo A."/>
            <person name="Wangchuk T."/>
            <person name="Wangdi T."/>
            <person name="Weiand M."/>
            <person name="Wilkinson J."/>
            <person name="Wilson A."/>
            <person name="Yadav S."/>
            <person name="Young G."/>
            <person name="Yu Q."/>
            <person name="Zembek L."/>
            <person name="Zhong D."/>
            <person name="Zimmer A."/>
            <person name="Zwirko Z."/>
            <person name="Jaffe D.B."/>
            <person name="Alvarez P."/>
            <person name="Brockman W."/>
            <person name="Butler J."/>
            <person name="Chin C."/>
            <person name="Gnerre S."/>
            <person name="Grabherr M."/>
            <person name="Kleber M."/>
            <person name="Mauceli E."/>
            <person name="MacCallum I."/>
        </authorList>
    </citation>
    <scope>NUCLEOTIDE SEQUENCE [LARGE SCALE GENOMIC DNA]</scope>
    <source>
        <strain evidence="2">Tucson 14024-0371.13</strain>
    </source>
</reference>
<dbReference type="AlphaFoldDB" id="B3M3E4"/>
<protein>
    <submittedName>
        <fullName evidence="1">Uncharacterized protein</fullName>
    </submittedName>
</protein>
<sequence length="157" mass="18093">MNINWNVSVVQSEYKKIDKALEICCSMEEEIDGCLKNVEQMNQKYNAPGRYTIDMEPFRSDYPSTLIPTVSSAEVTSVQNVDSEMEMLGQLYGARSAQELDETYVDVRYKFIKLKRELEGTVAHCQRVVDHAERQKKVTHRMLKGSQSTKKHVCVHK</sequence>
<dbReference type="InParanoid" id="B3M3E4"/>
<dbReference type="HOGENOM" id="CLU_1679751_0_0_1"/>
<dbReference type="eggNOG" id="ENOG502TCE5">
    <property type="taxonomic scope" value="Eukaryota"/>
</dbReference>
<dbReference type="OMA" id="DVRYKFI"/>
<dbReference type="Proteomes" id="UP000007801">
    <property type="component" value="Unassembled WGS sequence"/>
</dbReference>